<keyword evidence="10 12" id="KW-0472">Membrane</keyword>
<dbReference type="PANTHER" id="PTHR32552">
    <property type="entry name" value="FERRICHROME IRON RECEPTOR-RELATED"/>
    <property type="match status" value="1"/>
</dbReference>
<keyword evidence="18" id="KW-0675">Receptor</keyword>
<keyword evidence="11 12" id="KW-0998">Cell outer membrane</keyword>
<dbReference type="PROSITE" id="PS52016">
    <property type="entry name" value="TONB_DEPENDENT_REC_3"/>
    <property type="match status" value="1"/>
</dbReference>
<dbReference type="Pfam" id="PF00593">
    <property type="entry name" value="TonB_dep_Rec_b-barrel"/>
    <property type="match status" value="1"/>
</dbReference>
<keyword evidence="8" id="KW-0406">Ion transport</keyword>
<dbReference type="PANTHER" id="PTHR32552:SF81">
    <property type="entry name" value="TONB-DEPENDENT OUTER MEMBRANE RECEPTOR"/>
    <property type="match status" value="1"/>
</dbReference>
<evidence type="ECO:0000256" key="5">
    <source>
        <dbReference type="ARBA" id="ARBA00022692"/>
    </source>
</evidence>
<keyword evidence="6 15" id="KW-0732">Signal</keyword>
<evidence type="ECO:0000256" key="4">
    <source>
        <dbReference type="ARBA" id="ARBA00022496"/>
    </source>
</evidence>
<dbReference type="Gene3D" id="2.40.170.20">
    <property type="entry name" value="TonB-dependent receptor, beta-barrel domain"/>
    <property type="match status" value="1"/>
</dbReference>
<protein>
    <submittedName>
        <fullName evidence="18">TonB-dependent receptor</fullName>
    </submittedName>
</protein>
<geneLocation type="plasmid" evidence="18">
    <name>pJE1</name>
</geneLocation>
<dbReference type="InterPro" id="IPR012910">
    <property type="entry name" value="Plug_dom"/>
</dbReference>
<dbReference type="CDD" id="cd01347">
    <property type="entry name" value="ligand_gated_channel"/>
    <property type="match status" value="1"/>
</dbReference>
<evidence type="ECO:0000256" key="13">
    <source>
        <dbReference type="PROSITE-ProRule" id="PRU10144"/>
    </source>
</evidence>
<sequence>MISFTGRRMLYVTAAAIAVTPTSALAQSAAAPSTANEGLGDIIVTAQKREQSLKDVGMTITAQSGEQLQALGVTNIQTLTKAVPGLTIAADREGLPTFSIRGIGFIAAQLSAAPTVSVYVDEAPLPYPALTGGVALDLERVEVLKGPQGTLFGNNSTGGSINFIAAKPTNVLSAGVRSSIDRFGQFNIEGFASGPVTDTLNVRIAGSTTQGGDWQRTYTPGPKLKTGGADRYALRVLADWRPSDSAKFLLHLSHYADKSDPQALQLSLAAPSGGPGSAYVDPVYGSVETYPLPPHDNRAADITQNPARKFTKDDEQYQASLRGDFDLSDNITLTSITNYAHLRFYVNRDADATRIDMIQGSHLGTIETYGQELRLTGDFDNLNVIVGANASKDKIHEEEPYFYPHFSILPPNMTTNPVSDFTSKTIAVFANAEWKVSNQFTLTGGARYTRVRQSFSNCFEDPGDGSTQAFVGGLANLFRSLGGLPPTNAYSGVLCNTIGPAPDFLPVTYSDKSTDHNVSWRIGSNFKINSDLMIYGLISRGYKAGGYPFVVAITQDQLNKVRQEKITAYEAGLKFSRGRTLSISTAGFYYDYVDKQTYALVAIPLLGPNSVLRNIPKSKAYGWEAELTVSPTSGLTLHGALTYTKTKIVDPGPLLLDGFGRPIDYRGNGFAYAPKFSAIFDTEYRLPVGTGLEAVLGMSGVHNSKSTGSIDQTAPFFIKAFTTVDMRVGLESEKGWSATAWIRNLTNTYCWTDANFIGDGYARTAGLPRNFGLTLAYRF</sequence>
<dbReference type="RefSeq" id="WP_173276911.1">
    <property type="nucleotide sequence ID" value="NZ_KM017071.1"/>
</dbReference>
<dbReference type="EMBL" id="KM017071">
    <property type="protein sequence ID" value="AJW29541.1"/>
    <property type="molecule type" value="Genomic_DNA"/>
</dbReference>
<evidence type="ECO:0000256" key="10">
    <source>
        <dbReference type="ARBA" id="ARBA00023136"/>
    </source>
</evidence>
<dbReference type="AlphaFoldDB" id="A0A0D5A043"/>
<dbReference type="InterPro" id="IPR000531">
    <property type="entry name" value="Beta-barrel_TonB"/>
</dbReference>
<evidence type="ECO:0000256" key="1">
    <source>
        <dbReference type="ARBA" id="ARBA00004571"/>
    </source>
</evidence>
<keyword evidence="4" id="KW-0410">Iron transport</keyword>
<dbReference type="InterPro" id="IPR036942">
    <property type="entry name" value="Beta-barrel_TonB_sf"/>
</dbReference>
<dbReference type="InterPro" id="IPR010917">
    <property type="entry name" value="TonB_rcpt_CS"/>
</dbReference>
<proteinExistence type="inferred from homology"/>
<dbReference type="Pfam" id="PF07715">
    <property type="entry name" value="Plug"/>
    <property type="match status" value="1"/>
</dbReference>
<gene>
    <name evidence="18" type="ORF">pJE1_119</name>
</gene>
<feature type="short sequence motif" description="TonB C-terminal box" evidence="13">
    <location>
        <begin position="762"/>
        <end position="779"/>
    </location>
</feature>
<dbReference type="InterPro" id="IPR039426">
    <property type="entry name" value="TonB-dep_rcpt-like"/>
</dbReference>
<accession>A0A0D5A043</accession>
<feature type="domain" description="TonB-dependent receptor-like beta-barrel" evidence="16">
    <location>
        <begin position="293"/>
        <end position="745"/>
    </location>
</feature>
<dbReference type="GO" id="GO:0006826">
    <property type="term" value="P:iron ion transport"/>
    <property type="evidence" value="ECO:0007669"/>
    <property type="project" value="UniProtKB-KW"/>
</dbReference>
<dbReference type="SUPFAM" id="SSF56935">
    <property type="entry name" value="Porins"/>
    <property type="match status" value="1"/>
</dbReference>
<evidence type="ECO:0000256" key="11">
    <source>
        <dbReference type="ARBA" id="ARBA00023237"/>
    </source>
</evidence>
<name>A0A0D5A043_9SPHN</name>
<feature type="chain" id="PRO_5002290558" evidence="15">
    <location>
        <begin position="27"/>
        <end position="779"/>
    </location>
</feature>
<keyword evidence="9 14" id="KW-0798">TonB box</keyword>
<evidence type="ECO:0000313" key="18">
    <source>
        <dbReference type="EMBL" id="AJW29541.1"/>
    </source>
</evidence>
<evidence type="ECO:0000256" key="12">
    <source>
        <dbReference type="PROSITE-ProRule" id="PRU01360"/>
    </source>
</evidence>
<comment type="subcellular location">
    <subcellularLocation>
        <location evidence="1 12">Cell outer membrane</location>
        <topology evidence="1 12">Multi-pass membrane protein</topology>
    </subcellularLocation>
</comment>
<evidence type="ECO:0000256" key="14">
    <source>
        <dbReference type="RuleBase" id="RU003357"/>
    </source>
</evidence>
<feature type="domain" description="TonB-dependent receptor plug" evidence="17">
    <location>
        <begin position="53"/>
        <end position="159"/>
    </location>
</feature>
<evidence type="ECO:0000259" key="17">
    <source>
        <dbReference type="Pfam" id="PF07715"/>
    </source>
</evidence>
<keyword evidence="5 12" id="KW-0812">Transmembrane</keyword>
<keyword evidence="2 12" id="KW-0813">Transport</keyword>
<dbReference type="PROSITE" id="PS01156">
    <property type="entry name" value="TONB_DEPENDENT_REC_2"/>
    <property type="match status" value="1"/>
</dbReference>
<keyword evidence="18" id="KW-0614">Plasmid</keyword>
<evidence type="ECO:0000256" key="6">
    <source>
        <dbReference type="ARBA" id="ARBA00022729"/>
    </source>
</evidence>
<reference evidence="18" key="1">
    <citation type="submission" date="2014-06" db="EMBL/GenBank/DDBJ databases">
        <title>Molecular and ecological studies on carbamate pesticide degrading bacteria isolated from agricultural soils.</title>
        <authorList>
            <person name="Kim D.-U."/>
            <person name="Ka J.-O."/>
        </authorList>
    </citation>
    <scope>NUCLEOTIDE SEQUENCE</scope>
    <source>
        <strain evidence="18">JE1</strain>
        <plasmid evidence="18">pJE1</plasmid>
    </source>
</reference>
<evidence type="ECO:0000256" key="9">
    <source>
        <dbReference type="ARBA" id="ARBA00023077"/>
    </source>
</evidence>
<organism evidence="18">
    <name type="scientific">Sphingomonas sp. JE1</name>
    <dbReference type="NCBI Taxonomy" id="1628059"/>
    <lineage>
        <taxon>Bacteria</taxon>
        <taxon>Pseudomonadati</taxon>
        <taxon>Pseudomonadota</taxon>
        <taxon>Alphaproteobacteria</taxon>
        <taxon>Sphingomonadales</taxon>
        <taxon>Sphingomonadaceae</taxon>
        <taxon>Sphingomonas</taxon>
    </lineage>
</organism>
<evidence type="ECO:0000256" key="3">
    <source>
        <dbReference type="ARBA" id="ARBA00022452"/>
    </source>
</evidence>
<comment type="similarity">
    <text evidence="12 14">Belongs to the TonB-dependent receptor family.</text>
</comment>
<feature type="signal peptide" evidence="15">
    <location>
        <begin position="1"/>
        <end position="26"/>
    </location>
</feature>
<keyword evidence="7" id="KW-0408">Iron</keyword>
<keyword evidence="3 12" id="KW-1134">Transmembrane beta strand</keyword>
<dbReference type="GO" id="GO:0009279">
    <property type="term" value="C:cell outer membrane"/>
    <property type="evidence" value="ECO:0007669"/>
    <property type="project" value="UniProtKB-SubCell"/>
</dbReference>
<evidence type="ECO:0000256" key="2">
    <source>
        <dbReference type="ARBA" id="ARBA00022448"/>
    </source>
</evidence>
<evidence type="ECO:0000256" key="15">
    <source>
        <dbReference type="SAM" id="SignalP"/>
    </source>
</evidence>
<evidence type="ECO:0000259" key="16">
    <source>
        <dbReference type="Pfam" id="PF00593"/>
    </source>
</evidence>
<evidence type="ECO:0000256" key="7">
    <source>
        <dbReference type="ARBA" id="ARBA00023004"/>
    </source>
</evidence>
<evidence type="ECO:0000256" key="8">
    <source>
        <dbReference type="ARBA" id="ARBA00023065"/>
    </source>
</evidence>